<keyword evidence="12 17" id="KW-1133">Transmembrane helix</keyword>
<reference evidence="20 21" key="1">
    <citation type="journal article" date="2013" name="Genome Biol.">
        <title>Draft genome of the mountain pine beetle, Dendroctonus ponderosae Hopkins, a major forest pest.</title>
        <authorList>
            <person name="Keeling C.I."/>
            <person name="Yuen M.M."/>
            <person name="Liao N.Y."/>
            <person name="Docking T.R."/>
            <person name="Chan S.K."/>
            <person name="Taylor G.A."/>
            <person name="Palmquist D.L."/>
            <person name="Jackman S.D."/>
            <person name="Nguyen A."/>
            <person name="Li M."/>
            <person name="Henderson H."/>
            <person name="Janes J.K."/>
            <person name="Zhao Y."/>
            <person name="Pandoh P."/>
            <person name="Moore R."/>
            <person name="Sperling F.A."/>
            <person name="Huber D.P."/>
            <person name="Birol I."/>
            <person name="Jones S.J."/>
            <person name="Bohlmann J."/>
        </authorList>
    </citation>
    <scope>NUCLEOTIDE SEQUENCE</scope>
</reference>
<feature type="transmembrane region" description="Helical" evidence="17">
    <location>
        <begin position="199"/>
        <end position="218"/>
    </location>
</feature>
<dbReference type="EMBL" id="KB632364">
    <property type="protein sequence ID" value="ERL93566.1"/>
    <property type="molecule type" value="Genomic_DNA"/>
</dbReference>
<feature type="domain" description="Sodium/calcium exchanger membrane region" evidence="19">
    <location>
        <begin position="369"/>
        <end position="427"/>
    </location>
</feature>
<protein>
    <recommendedName>
        <fullName evidence="19">Sodium/calcium exchanger membrane region domain-containing protein</fullName>
    </recommendedName>
</protein>
<feature type="domain" description="Sodium/calcium exchanger membrane region" evidence="19">
    <location>
        <begin position="771"/>
        <end position="922"/>
    </location>
</feature>
<evidence type="ECO:0000256" key="17">
    <source>
        <dbReference type="SAM" id="Phobius"/>
    </source>
</evidence>
<evidence type="ECO:0000259" key="19">
    <source>
        <dbReference type="Pfam" id="PF01699"/>
    </source>
</evidence>
<feature type="transmembrane region" description="Helical" evidence="17">
    <location>
        <begin position="164"/>
        <end position="187"/>
    </location>
</feature>
<evidence type="ECO:0000313" key="21">
    <source>
        <dbReference type="Proteomes" id="UP000030742"/>
    </source>
</evidence>
<feature type="transmembrane region" description="Helical" evidence="17">
    <location>
        <begin position="876"/>
        <end position="897"/>
    </location>
</feature>
<evidence type="ECO:0000256" key="8">
    <source>
        <dbReference type="ARBA" id="ARBA00022729"/>
    </source>
</evidence>
<evidence type="ECO:0000256" key="16">
    <source>
        <dbReference type="ARBA" id="ARBA00023201"/>
    </source>
</evidence>
<feature type="signal peptide" evidence="18">
    <location>
        <begin position="1"/>
        <end position="22"/>
    </location>
</feature>
<feature type="transmembrane region" description="Helical" evidence="17">
    <location>
        <begin position="497"/>
        <end position="516"/>
    </location>
</feature>
<feature type="transmembrane region" description="Helical" evidence="17">
    <location>
        <begin position="627"/>
        <end position="645"/>
    </location>
</feature>
<keyword evidence="5" id="KW-0633">Potassium transport</keyword>
<dbReference type="Proteomes" id="UP000030742">
    <property type="component" value="Unassembled WGS sequence"/>
</dbReference>
<keyword evidence="8 18" id="KW-0732">Signal</keyword>
<dbReference type="NCBIfam" id="TIGR00367">
    <property type="entry name" value="calcium/sodium antiporter"/>
    <property type="match status" value="1"/>
</dbReference>
<evidence type="ECO:0000256" key="4">
    <source>
        <dbReference type="ARBA" id="ARBA00022449"/>
    </source>
</evidence>
<evidence type="ECO:0000256" key="14">
    <source>
        <dbReference type="ARBA" id="ARBA00023065"/>
    </source>
</evidence>
<keyword evidence="4" id="KW-0050">Antiport</keyword>
<accession>U4UTP4</accession>
<keyword evidence="10" id="KW-0769">Symport</keyword>
<dbReference type="GO" id="GO:0008273">
    <property type="term" value="F:calcium, potassium:sodium antiporter activity"/>
    <property type="evidence" value="ECO:0007669"/>
    <property type="project" value="TreeGrafter"/>
</dbReference>
<keyword evidence="13" id="KW-0915">Sodium</keyword>
<evidence type="ECO:0000256" key="5">
    <source>
        <dbReference type="ARBA" id="ARBA00022538"/>
    </source>
</evidence>
<feature type="transmembrane region" description="Helical" evidence="17">
    <location>
        <begin position="847"/>
        <end position="864"/>
    </location>
</feature>
<dbReference type="GO" id="GO:0006874">
    <property type="term" value="P:intracellular calcium ion homeostasis"/>
    <property type="evidence" value="ECO:0007669"/>
    <property type="project" value="TreeGrafter"/>
</dbReference>
<dbReference type="InterPro" id="IPR004481">
    <property type="entry name" value="K/Na/Ca-exchanger"/>
</dbReference>
<evidence type="ECO:0000256" key="15">
    <source>
        <dbReference type="ARBA" id="ARBA00023136"/>
    </source>
</evidence>
<feature type="transmembrane region" description="Helical" evidence="17">
    <location>
        <begin position="338"/>
        <end position="354"/>
    </location>
</feature>
<keyword evidence="14" id="KW-0406">Ion transport</keyword>
<keyword evidence="15 17" id="KW-0472">Membrane</keyword>
<dbReference type="InterPro" id="IPR044880">
    <property type="entry name" value="NCX_ion-bd_dom_sf"/>
</dbReference>
<dbReference type="OrthoDB" id="2127281at2759"/>
<evidence type="ECO:0000256" key="1">
    <source>
        <dbReference type="ARBA" id="ARBA00004141"/>
    </source>
</evidence>
<feature type="transmembrane region" description="Helical" evidence="17">
    <location>
        <begin position="93"/>
        <end position="113"/>
    </location>
</feature>
<feature type="transmembrane region" description="Helical" evidence="17">
    <location>
        <begin position="769"/>
        <end position="795"/>
    </location>
</feature>
<dbReference type="Pfam" id="PF01699">
    <property type="entry name" value="Na_Ca_ex"/>
    <property type="match status" value="4"/>
</dbReference>
<organism evidence="20 21">
    <name type="scientific">Dendroctonus ponderosae</name>
    <name type="common">Mountain pine beetle</name>
    <dbReference type="NCBI Taxonomy" id="77166"/>
    <lineage>
        <taxon>Eukaryota</taxon>
        <taxon>Metazoa</taxon>
        <taxon>Ecdysozoa</taxon>
        <taxon>Arthropoda</taxon>
        <taxon>Hexapoda</taxon>
        <taxon>Insecta</taxon>
        <taxon>Pterygota</taxon>
        <taxon>Neoptera</taxon>
        <taxon>Endopterygota</taxon>
        <taxon>Coleoptera</taxon>
        <taxon>Polyphaga</taxon>
        <taxon>Cucujiformia</taxon>
        <taxon>Curculionidae</taxon>
        <taxon>Scolytinae</taxon>
        <taxon>Dendroctonus</taxon>
    </lineage>
</organism>
<feature type="domain" description="Sodium/calcium exchanger membrane region" evidence="19">
    <location>
        <begin position="103"/>
        <end position="242"/>
    </location>
</feature>
<dbReference type="GO" id="GO:0005262">
    <property type="term" value="F:calcium channel activity"/>
    <property type="evidence" value="ECO:0007669"/>
    <property type="project" value="TreeGrafter"/>
</dbReference>
<feature type="transmembrane region" description="Helical" evidence="17">
    <location>
        <begin position="602"/>
        <end position="621"/>
    </location>
</feature>
<feature type="transmembrane region" description="Helical" evidence="17">
    <location>
        <begin position="366"/>
        <end position="385"/>
    </location>
</feature>
<evidence type="ECO:0000256" key="11">
    <source>
        <dbReference type="ARBA" id="ARBA00022958"/>
    </source>
</evidence>
<dbReference type="PANTHER" id="PTHR10846">
    <property type="entry name" value="SODIUM/POTASSIUM/CALCIUM EXCHANGER"/>
    <property type="match status" value="1"/>
</dbReference>
<evidence type="ECO:0000256" key="3">
    <source>
        <dbReference type="ARBA" id="ARBA00022448"/>
    </source>
</evidence>
<dbReference type="PANTHER" id="PTHR10846:SF2">
    <property type="entry name" value="RE48874P"/>
    <property type="match status" value="1"/>
</dbReference>
<keyword evidence="3" id="KW-0813">Transport</keyword>
<evidence type="ECO:0000256" key="6">
    <source>
        <dbReference type="ARBA" id="ARBA00022568"/>
    </source>
</evidence>
<evidence type="ECO:0000313" key="20">
    <source>
        <dbReference type="EMBL" id="ERL93566.1"/>
    </source>
</evidence>
<dbReference type="Gene3D" id="1.20.1420.30">
    <property type="entry name" value="NCX, central ion-binding region"/>
    <property type="match status" value="4"/>
</dbReference>
<evidence type="ECO:0000256" key="13">
    <source>
        <dbReference type="ARBA" id="ARBA00023053"/>
    </source>
</evidence>
<feature type="transmembrane region" description="Helical" evidence="17">
    <location>
        <begin position="909"/>
        <end position="929"/>
    </location>
</feature>
<proteinExistence type="inferred from homology"/>
<keyword evidence="16" id="KW-0739">Sodium transport</keyword>
<evidence type="ECO:0000256" key="9">
    <source>
        <dbReference type="ARBA" id="ARBA00022837"/>
    </source>
</evidence>
<evidence type="ECO:0000256" key="2">
    <source>
        <dbReference type="ARBA" id="ARBA00005364"/>
    </source>
</evidence>
<evidence type="ECO:0000256" key="18">
    <source>
        <dbReference type="SAM" id="SignalP"/>
    </source>
</evidence>
<dbReference type="AlphaFoldDB" id="U4UTP4"/>
<feature type="domain" description="Sodium/calcium exchanger membrane region" evidence="19">
    <location>
        <begin position="504"/>
        <end position="645"/>
    </location>
</feature>
<evidence type="ECO:0000256" key="7">
    <source>
        <dbReference type="ARBA" id="ARBA00022692"/>
    </source>
</evidence>
<dbReference type="FunFam" id="1.20.1420.30:FF:000009">
    <property type="entry name" value="sodium/potassium/calcium exchanger 5 isoform X2"/>
    <property type="match status" value="1"/>
</dbReference>
<name>U4UTP4_DENPD</name>
<feature type="transmembrane region" description="Helical" evidence="17">
    <location>
        <begin position="224"/>
        <end position="242"/>
    </location>
</feature>
<dbReference type="GO" id="GO:0005886">
    <property type="term" value="C:plasma membrane"/>
    <property type="evidence" value="ECO:0007669"/>
    <property type="project" value="TreeGrafter"/>
</dbReference>
<feature type="transmembrane region" description="Helical" evidence="17">
    <location>
        <begin position="807"/>
        <end position="826"/>
    </location>
</feature>
<keyword evidence="6" id="KW-0109">Calcium transport</keyword>
<keyword evidence="7 17" id="KW-0812">Transmembrane</keyword>
<feature type="chain" id="PRO_5004656403" description="Sodium/calcium exchanger membrane region domain-containing protein" evidence="18">
    <location>
        <begin position="23"/>
        <end position="931"/>
    </location>
</feature>
<feature type="transmembrane region" description="Helical" evidence="17">
    <location>
        <begin position="567"/>
        <end position="590"/>
    </location>
</feature>
<dbReference type="GO" id="GO:0015293">
    <property type="term" value="F:symporter activity"/>
    <property type="evidence" value="ECO:0007669"/>
    <property type="project" value="UniProtKB-KW"/>
</dbReference>
<keyword evidence="9" id="KW-0106">Calcium</keyword>
<comment type="subcellular location">
    <subcellularLocation>
        <location evidence="1">Membrane</location>
        <topology evidence="1">Multi-pass membrane protein</topology>
    </subcellularLocation>
</comment>
<gene>
    <name evidence="20" type="ORF">D910_10855</name>
</gene>
<evidence type="ECO:0000256" key="12">
    <source>
        <dbReference type="ARBA" id="ARBA00022989"/>
    </source>
</evidence>
<dbReference type="InterPro" id="IPR004837">
    <property type="entry name" value="NaCa_Exmemb"/>
</dbReference>
<keyword evidence="11" id="KW-0630">Potassium</keyword>
<comment type="similarity">
    <text evidence="2">Belongs to the Ca(2+):cation antiporter (CaCA) (TC 2.A.19) family. SLC24A subfamily.</text>
</comment>
<evidence type="ECO:0000256" key="10">
    <source>
        <dbReference type="ARBA" id="ARBA00022847"/>
    </source>
</evidence>
<sequence length="931" mass="103972">MKCVGVLASILLVGIFGFPCSANIVDPNRFAGNQLNASSNDINALPILKDAKQTENHQSLEQFKELKCDQNASSGDDDDDDFPPFFDDDQLRHGGIVVCFLMAIYSFTLLAIVCDKYFIPSIERLCEVLNISADVGAATFMSVATSCPELFTNLIATFVTGSSLGIGTIVGSSMFNSLGVASIGSLAAIRPIKLDWYPVTRDISIYMVAISILIAIVWDDHIYWYEGLTLFICYFLYFIVMFQNPRISRFIRRTIDKYRSNNKVDIAENGKVSESKEKEYNRDSVRASVASAFGSYAENVRRSAYENPEEFRKAREAQEAEEIKSLTKSPFTIPEGGFFTKFLFFYTWLIKMALRLTIPNPKTHPAWWPVTFMLCIFWIGGNSYIVSWMVTLIGNVLGIPSTVQGMTFVAAGGSLPETLSIAIMTRRALLGIPENMDKFDNDVQMKNISALHDVANQSYNLAASIFPQISPWNAELPYDGGGDEFPPFLPEDQLRKGGVVLCFLIAIYCFTLLAVVCDKYFIPSIERLCEVMNISADVAAATFMSVATSCPELFTNLIATFVTQSALGIGTIVGSSMFNSLGVASIGALAAARPIKLDWWPVTRDVSIYMVAISILIAIVWDGRIYWYEGLTLFISYFVYFLVMFQNPRISRFVRRTVDRYQNKKPAASTDINEEEHKQREFNRDSVRASVASAFGTYAESARKSAFEHPEQFKKVRDIQEEQEINQIKKSPFIIPQGGWFTKLSFFYTWPIKMLLRCTIPNPKLYPDLWPLCFIMCIFYIGATSYIVSWMVTIIGDLFGIPATVQGMTFVAAGGSLPESISIAIMSRRGEGKMGVSNSLGANTMNILFSLGMPWFFMTILMGTNDSAFIQIESGAIVYTIVGLLFVALILYFTLYFNKFFLAKLTAAVLLPVYAVCIVLACVAEMVFFQT</sequence>